<name>A0A7J8IMU0_ROUAE</name>
<sequence>MPPPLFFCNPRLTERTLQKNVLLVRTIQNNTGNVWPLSFYFYLFINNSEYFPVHVEFLFLEILFSSRESTGGKCELLHCVFFEIMKKTLSFCFTEEAIGKSAGQGELAEIGDEFKRRLPGCCEAMGK</sequence>
<proteinExistence type="predicted"/>
<accession>A0A7J8IMU0</accession>
<evidence type="ECO:0000313" key="1">
    <source>
        <dbReference type="EMBL" id="KAF6485475.1"/>
    </source>
</evidence>
<dbReference type="Proteomes" id="UP000593571">
    <property type="component" value="Unassembled WGS sequence"/>
</dbReference>
<gene>
    <name evidence="1" type="ORF">HJG63_010664</name>
</gene>
<organism evidence="1 2">
    <name type="scientific">Rousettus aegyptiacus</name>
    <name type="common">Egyptian fruit bat</name>
    <name type="synonym">Pteropus aegyptiacus</name>
    <dbReference type="NCBI Taxonomy" id="9407"/>
    <lineage>
        <taxon>Eukaryota</taxon>
        <taxon>Metazoa</taxon>
        <taxon>Chordata</taxon>
        <taxon>Craniata</taxon>
        <taxon>Vertebrata</taxon>
        <taxon>Euteleostomi</taxon>
        <taxon>Mammalia</taxon>
        <taxon>Eutheria</taxon>
        <taxon>Laurasiatheria</taxon>
        <taxon>Chiroptera</taxon>
        <taxon>Yinpterochiroptera</taxon>
        <taxon>Pteropodoidea</taxon>
        <taxon>Pteropodidae</taxon>
        <taxon>Rousettinae</taxon>
        <taxon>Rousettus</taxon>
    </lineage>
</organism>
<protein>
    <submittedName>
        <fullName evidence="1">Uncharacterized protein</fullName>
    </submittedName>
</protein>
<dbReference type="AlphaFoldDB" id="A0A7J8IMU0"/>
<dbReference type="EMBL" id="JACASE010000003">
    <property type="protein sequence ID" value="KAF6485475.1"/>
    <property type="molecule type" value="Genomic_DNA"/>
</dbReference>
<reference evidence="1 2" key="1">
    <citation type="journal article" date="2020" name="Nature">
        <title>Six reference-quality genomes reveal evolution of bat adaptations.</title>
        <authorList>
            <person name="Jebb D."/>
            <person name="Huang Z."/>
            <person name="Pippel M."/>
            <person name="Hughes G.M."/>
            <person name="Lavrichenko K."/>
            <person name="Devanna P."/>
            <person name="Winkler S."/>
            <person name="Jermiin L.S."/>
            <person name="Skirmuntt E.C."/>
            <person name="Katzourakis A."/>
            <person name="Burkitt-Gray L."/>
            <person name="Ray D.A."/>
            <person name="Sullivan K.A.M."/>
            <person name="Roscito J.G."/>
            <person name="Kirilenko B.M."/>
            <person name="Davalos L.M."/>
            <person name="Corthals A.P."/>
            <person name="Power M.L."/>
            <person name="Jones G."/>
            <person name="Ransome R.D."/>
            <person name="Dechmann D.K.N."/>
            <person name="Locatelli A.G."/>
            <person name="Puechmaille S.J."/>
            <person name="Fedrigo O."/>
            <person name="Jarvis E.D."/>
            <person name="Hiller M."/>
            <person name="Vernes S.C."/>
            <person name="Myers E.W."/>
            <person name="Teeling E.C."/>
        </authorList>
    </citation>
    <scope>NUCLEOTIDE SEQUENCE [LARGE SCALE GENOMIC DNA]</scope>
    <source>
        <strain evidence="1">MRouAeg1</strain>
        <tissue evidence="1">Muscle</tissue>
    </source>
</reference>
<comment type="caution">
    <text evidence="1">The sequence shown here is derived from an EMBL/GenBank/DDBJ whole genome shotgun (WGS) entry which is preliminary data.</text>
</comment>
<keyword evidence="2" id="KW-1185">Reference proteome</keyword>
<evidence type="ECO:0000313" key="2">
    <source>
        <dbReference type="Proteomes" id="UP000593571"/>
    </source>
</evidence>